<organism evidence="20">
    <name type="scientific">Homalodisca liturata</name>
    <dbReference type="NCBI Taxonomy" id="320908"/>
    <lineage>
        <taxon>Eukaryota</taxon>
        <taxon>Metazoa</taxon>
        <taxon>Ecdysozoa</taxon>
        <taxon>Arthropoda</taxon>
        <taxon>Hexapoda</taxon>
        <taxon>Insecta</taxon>
        <taxon>Pterygota</taxon>
        <taxon>Neoptera</taxon>
        <taxon>Paraneoptera</taxon>
        <taxon>Hemiptera</taxon>
        <taxon>Auchenorrhyncha</taxon>
        <taxon>Membracoidea</taxon>
        <taxon>Cicadellidae</taxon>
        <taxon>Cicadellinae</taxon>
        <taxon>Proconiini</taxon>
        <taxon>Homalodisca</taxon>
    </lineage>
</organism>
<gene>
    <name evidence="20" type="ORF">g.16685</name>
</gene>
<evidence type="ECO:0000256" key="3">
    <source>
        <dbReference type="ARBA" id="ARBA00008277"/>
    </source>
</evidence>
<dbReference type="PIRSF" id="PIRSF017205">
    <property type="entry name" value="ERO1"/>
    <property type="match status" value="1"/>
</dbReference>
<keyword evidence="14" id="KW-0325">Glycoprotein</keyword>
<evidence type="ECO:0000256" key="9">
    <source>
        <dbReference type="ARBA" id="ARBA00022827"/>
    </source>
</evidence>
<evidence type="ECO:0000256" key="13">
    <source>
        <dbReference type="ARBA" id="ARBA00023157"/>
    </source>
</evidence>
<feature type="binding site" evidence="17">
    <location>
        <position position="288"/>
    </location>
    <ligand>
        <name>FAD</name>
        <dbReference type="ChEBI" id="CHEBI:57692"/>
    </ligand>
</feature>
<keyword evidence="12" id="KW-0472">Membrane</keyword>
<comment type="subunit">
    <text evidence="4">May function both as a monomer and a homodimer.</text>
</comment>
<dbReference type="GO" id="GO:0071949">
    <property type="term" value="F:FAD binding"/>
    <property type="evidence" value="ECO:0007669"/>
    <property type="project" value="InterPro"/>
</dbReference>
<dbReference type="PANTHER" id="PTHR12613">
    <property type="entry name" value="ERO1-RELATED"/>
    <property type="match status" value="1"/>
</dbReference>
<evidence type="ECO:0000256" key="19">
    <source>
        <dbReference type="SAM" id="SignalP"/>
    </source>
</evidence>
<feature type="signal peptide" evidence="19">
    <location>
        <begin position="1"/>
        <end position="27"/>
    </location>
</feature>
<reference evidence="20" key="1">
    <citation type="submission" date="2015-11" db="EMBL/GenBank/DDBJ databases">
        <title>De novo transcriptome assembly of four potential Pierce s Disease insect vectors from Arizona vineyards.</title>
        <authorList>
            <person name="Tassone E.E."/>
        </authorList>
    </citation>
    <scope>NUCLEOTIDE SEQUENCE</scope>
</reference>
<evidence type="ECO:0000256" key="8">
    <source>
        <dbReference type="ARBA" id="ARBA00022824"/>
    </source>
</evidence>
<sequence>MVQIVVKSFSYHFRIILLLAYFCLTKGFFEKEHNRGDVCFCQLMGQVGDCSCSVDTVDHFNNVKVYPRMASLITKEYFRFYKVNLKKDCPFWSDNSRCAMRYCSVEHCLDDAPPVIKSYSSRKHGEDMSVKYLEQYIPGECDTDLDPELGYLNTTISAATMEEFALWQAFDDALDTYCFLPEEDGEAEYVDLLLNPERYTGYRGNSAQRIWHSIYKENCFRPEHSFDYYIQSSKLNGMCLEKRVFYRVISGLHTSINIHLSAKYLLSDIGMMNGGGKWGPNIDEFYRRFSPETTNGEGPEWIRNLYFVYLLEMRALAKAAPYLEQEEYFTGRHDDDSDTKDAVNNLLYVIKSFPEHFNESTMFSGGAQAAKLKEEFSLHFRNISAIMDCVGCDKCKLWGKLQIQGLGTALKILFSGKFDHPSPAPYSLAHLGKKQFQLERNEIVALFNAFGRLSTSIYELEKFRQLMR</sequence>
<proteinExistence type="inferred from homology"/>
<evidence type="ECO:0000256" key="11">
    <source>
        <dbReference type="ARBA" id="ARBA00023002"/>
    </source>
</evidence>
<keyword evidence="11" id="KW-0560">Oxidoreductase</keyword>
<keyword evidence="10" id="KW-0249">Electron transport</keyword>
<evidence type="ECO:0000256" key="17">
    <source>
        <dbReference type="PIRSR" id="PIRSR017205-2"/>
    </source>
</evidence>
<evidence type="ECO:0000256" key="10">
    <source>
        <dbReference type="ARBA" id="ARBA00022982"/>
    </source>
</evidence>
<feature type="active site" description="Nucleophile" evidence="16">
    <location>
        <position position="392"/>
    </location>
</feature>
<dbReference type="EMBL" id="GECU01020581">
    <property type="protein sequence ID" value="JAS87125.1"/>
    <property type="molecule type" value="Transcribed_RNA"/>
</dbReference>
<accession>A0A1B6IJN4</accession>
<comment type="similarity">
    <text evidence="3">Belongs to the EROs family.</text>
</comment>
<keyword evidence="6" id="KW-0285">Flavoprotein</keyword>
<feature type="binding site" evidence="17">
    <location>
        <position position="211"/>
    </location>
    <ligand>
        <name>FAD</name>
        <dbReference type="ChEBI" id="CHEBI:57692"/>
    </ligand>
</feature>
<keyword evidence="7 19" id="KW-0732">Signal</keyword>
<feature type="binding site" evidence="17">
    <location>
        <position position="250"/>
    </location>
    <ligand>
        <name>FAD</name>
        <dbReference type="ChEBI" id="CHEBI:57692"/>
    </ligand>
</feature>
<evidence type="ECO:0008006" key="21">
    <source>
        <dbReference type="Google" id="ProtNLM"/>
    </source>
</evidence>
<keyword evidence="5" id="KW-0813">Transport</keyword>
<feature type="active site" evidence="16">
    <location>
        <position position="395"/>
    </location>
</feature>
<evidence type="ECO:0000313" key="20">
    <source>
        <dbReference type="EMBL" id="JAS87125.1"/>
    </source>
</evidence>
<evidence type="ECO:0000256" key="5">
    <source>
        <dbReference type="ARBA" id="ARBA00022448"/>
    </source>
</evidence>
<comment type="cofactor">
    <cofactor evidence="1 17">
        <name>FAD</name>
        <dbReference type="ChEBI" id="CHEBI:57692"/>
    </cofactor>
</comment>
<dbReference type="InterPro" id="IPR007266">
    <property type="entry name" value="Ero1"/>
</dbReference>
<evidence type="ECO:0000256" key="18">
    <source>
        <dbReference type="PIRSR" id="PIRSR017205-3"/>
    </source>
</evidence>
<feature type="chain" id="PRO_5008585228" description="Endoplasmic reticulum oxidoreductin-1" evidence="19">
    <location>
        <begin position="28"/>
        <end position="468"/>
    </location>
</feature>
<evidence type="ECO:0000256" key="15">
    <source>
        <dbReference type="ARBA" id="ARBA00023284"/>
    </source>
</evidence>
<feature type="disulfide bond" evidence="18">
    <location>
        <begin position="141"/>
        <end position="178"/>
    </location>
</feature>
<evidence type="ECO:0000256" key="4">
    <source>
        <dbReference type="ARBA" id="ARBA00011802"/>
    </source>
</evidence>
<evidence type="ECO:0000256" key="6">
    <source>
        <dbReference type="ARBA" id="ARBA00022630"/>
    </source>
</evidence>
<dbReference type="GO" id="GO:0005789">
    <property type="term" value="C:endoplasmic reticulum membrane"/>
    <property type="evidence" value="ECO:0007669"/>
    <property type="project" value="UniProtKB-SubCell"/>
</dbReference>
<feature type="binding site" evidence="17">
    <location>
        <position position="198"/>
    </location>
    <ligand>
        <name>FAD</name>
        <dbReference type="ChEBI" id="CHEBI:57692"/>
    </ligand>
</feature>
<feature type="binding site" evidence="17">
    <location>
        <position position="200"/>
    </location>
    <ligand>
        <name>FAD</name>
        <dbReference type="ChEBI" id="CHEBI:57692"/>
    </ligand>
</feature>
<dbReference type="SUPFAM" id="SSF110019">
    <property type="entry name" value="ERO1-like"/>
    <property type="match status" value="1"/>
</dbReference>
<evidence type="ECO:0000256" key="12">
    <source>
        <dbReference type="ARBA" id="ARBA00023136"/>
    </source>
</evidence>
<evidence type="ECO:0000256" key="16">
    <source>
        <dbReference type="PIRSR" id="PIRSR017205-1"/>
    </source>
</evidence>
<protein>
    <recommendedName>
        <fullName evidence="21">Endoplasmic reticulum oxidoreductin-1</fullName>
    </recommendedName>
</protein>
<keyword evidence="13 18" id="KW-1015">Disulfide bond</keyword>
<evidence type="ECO:0000256" key="2">
    <source>
        <dbReference type="ARBA" id="ARBA00004367"/>
    </source>
</evidence>
<dbReference type="InterPro" id="IPR037192">
    <property type="entry name" value="ERO1-like_sf"/>
</dbReference>
<evidence type="ECO:0000256" key="1">
    <source>
        <dbReference type="ARBA" id="ARBA00001974"/>
    </source>
</evidence>
<feature type="disulfide bond" description="Redox-active" evidence="18">
    <location>
        <begin position="392"/>
        <end position="395"/>
    </location>
</feature>
<dbReference type="PANTHER" id="PTHR12613:SF0">
    <property type="entry name" value="ERO1-LIKE PROTEIN"/>
    <property type="match status" value="1"/>
</dbReference>
<feature type="binding site" evidence="17">
    <location>
        <position position="253"/>
    </location>
    <ligand>
        <name>FAD</name>
        <dbReference type="ChEBI" id="CHEBI:57692"/>
    </ligand>
</feature>
<dbReference type="GO" id="GO:0034975">
    <property type="term" value="P:protein folding in endoplasmic reticulum"/>
    <property type="evidence" value="ECO:0007669"/>
    <property type="project" value="InterPro"/>
</dbReference>
<dbReference type="AlphaFoldDB" id="A0A1B6IJN4"/>
<evidence type="ECO:0000256" key="14">
    <source>
        <dbReference type="ARBA" id="ARBA00023180"/>
    </source>
</evidence>
<comment type="subcellular location">
    <subcellularLocation>
        <location evidence="2">Endoplasmic reticulum membrane</location>
        <topology evidence="2">Peripheral membrane protein</topology>
        <orientation evidence="2">Lumenal side</orientation>
    </subcellularLocation>
</comment>
<dbReference type="GO" id="GO:0015035">
    <property type="term" value="F:protein-disulfide reductase activity"/>
    <property type="evidence" value="ECO:0007669"/>
    <property type="project" value="InterPro"/>
</dbReference>
<name>A0A1B6IJN4_9HEMI</name>
<keyword evidence="9 17" id="KW-0274">FAD</keyword>
<keyword evidence="15" id="KW-0676">Redox-active center</keyword>
<dbReference type="GO" id="GO:0016972">
    <property type="term" value="F:thiol oxidase activity"/>
    <property type="evidence" value="ECO:0007669"/>
    <property type="project" value="InterPro"/>
</dbReference>
<keyword evidence="8" id="KW-0256">Endoplasmic reticulum</keyword>
<dbReference type="Pfam" id="PF04137">
    <property type="entry name" value="ERO1"/>
    <property type="match status" value="1"/>
</dbReference>
<evidence type="ECO:0000256" key="7">
    <source>
        <dbReference type="ARBA" id="ARBA00022729"/>
    </source>
</evidence>
<feature type="disulfide bond" description="Redox-active" evidence="18">
    <location>
        <begin position="98"/>
        <end position="103"/>
    </location>
</feature>